<organism evidence="2 3">
    <name type="scientific">Ziziphus jujuba</name>
    <name type="common">Chinese jujube</name>
    <name type="synonym">Ziziphus sativa</name>
    <dbReference type="NCBI Taxonomy" id="326968"/>
    <lineage>
        <taxon>Eukaryota</taxon>
        <taxon>Viridiplantae</taxon>
        <taxon>Streptophyta</taxon>
        <taxon>Embryophyta</taxon>
        <taxon>Tracheophyta</taxon>
        <taxon>Spermatophyta</taxon>
        <taxon>Magnoliopsida</taxon>
        <taxon>eudicotyledons</taxon>
        <taxon>Gunneridae</taxon>
        <taxon>Pentapetalae</taxon>
        <taxon>rosids</taxon>
        <taxon>fabids</taxon>
        <taxon>Rosales</taxon>
        <taxon>Rhamnaceae</taxon>
        <taxon>Paliureae</taxon>
        <taxon>Ziziphus</taxon>
    </lineage>
</organism>
<dbReference type="GeneID" id="125421162"/>
<dbReference type="RefSeq" id="XP_048325073.2">
    <property type="nucleotide sequence ID" value="XM_048469116.2"/>
</dbReference>
<dbReference type="Pfam" id="PF07734">
    <property type="entry name" value="FBA_1"/>
    <property type="match status" value="1"/>
</dbReference>
<dbReference type="PANTHER" id="PTHR31672">
    <property type="entry name" value="BNACNNG10540D PROTEIN"/>
    <property type="match status" value="1"/>
</dbReference>
<evidence type="ECO:0000259" key="1">
    <source>
        <dbReference type="SMART" id="SM00256"/>
    </source>
</evidence>
<dbReference type="Pfam" id="PF00646">
    <property type="entry name" value="F-box"/>
    <property type="match status" value="1"/>
</dbReference>
<evidence type="ECO:0000313" key="2">
    <source>
        <dbReference type="Proteomes" id="UP001652623"/>
    </source>
</evidence>
<evidence type="ECO:0000313" key="3">
    <source>
        <dbReference type="RefSeq" id="XP_048325073.2"/>
    </source>
</evidence>
<proteinExistence type="predicted"/>
<name>A0ABM3IBJ7_ZIZJJ</name>
<sequence>MKGSLCNLAEGVMEQILLRLPVESLVQFKCACTCWHTLIDDPAFMVKHLRTSNNMSSSSTSLLFTDKYNLSAFENAEFSRLTIYHDDDDDHHPVINYGVDEVCKLPIGNNVYVGTQCNGIFLMCEKSFQAINLYNPTTRKLWLIPDACPMDCIVQAVGFGYDSRANEHKVVRITSSNNNNGNSSKVCSAHIYNLSSISNDSWTEIELPIEDKDSLSICEYGNQVYCKGVYYWMTDGKIIYFDISDEEFHVKPLPKENDLPLVRVQKLMLWNNDFVALLICSGGILEPLEIEMWVLMDGDDGRCCWTKHLSIGPLIFCYCPLSFWKSDELLLAYYPHYKPPLKMTSDNLGTRKLRALPIPCSSIFDNDVEVIPFVKSLVSFRTTGTKSLSALPCKHLETCTSTKGWDSKTTVGLFTYISILTLGIRWLKHIKANPVPRNNIYLHMVYCFMISPYSLDDSL</sequence>
<protein>
    <submittedName>
        <fullName evidence="3">F-box protein At1g47790</fullName>
    </submittedName>
</protein>
<reference evidence="3" key="1">
    <citation type="submission" date="2025-08" db="UniProtKB">
        <authorList>
            <consortium name="RefSeq"/>
        </authorList>
    </citation>
    <scope>IDENTIFICATION</scope>
    <source>
        <tissue evidence="3">Seedling</tissue>
    </source>
</reference>
<dbReference type="InterPro" id="IPR017451">
    <property type="entry name" value="F-box-assoc_interact_dom"/>
</dbReference>
<gene>
    <name evidence="3" type="primary">LOC125421162</name>
</gene>
<dbReference type="InterPro" id="IPR036047">
    <property type="entry name" value="F-box-like_dom_sf"/>
</dbReference>
<dbReference type="InterPro" id="IPR001810">
    <property type="entry name" value="F-box_dom"/>
</dbReference>
<dbReference type="Proteomes" id="UP001652623">
    <property type="component" value="Chromosome 10"/>
</dbReference>
<accession>A0ABM3IBJ7</accession>
<feature type="domain" description="F-box" evidence="1">
    <location>
        <begin position="8"/>
        <end position="48"/>
    </location>
</feature>
<dbReference type="NCBIfam" id="TIGR01640">
    <property type="entry name" value="F_box_assoc_1"/>
    <property type="match status" value="1"/>
</dbReference>
<keyword evidence="2" id="KW-1185">Reference proteome</keyword>
<dbReference type="InterPro" id="IPR006527">
    <property type="entry name" value="F-box-assoc_dom_typ1"/>
</dbReference>
<dbReference type="SUPFAM" id="SSF81383">
    <property type="entry name" value="F-box domain"/>
    <property type="match status" value="1"/>
</dbReference>
<dbReference type="SMART" id="SM00256">
    <property type="entry name" value="FBOX"/>
    <property type="match status" value="1"/>
</dbReference>
<dbReference type="InterPro" id="IPR050796">
    <property type="entry name" value="SCF_F-box_component"/>
</dbReference>
<dbReference type="PANTHER" id="PTHR31672:SF13">
    <property type="entry name" value="F-BOX PROTEIN CPR30-LIKE"/>
    <property type="match status" value="1"/>
</dbReference>